<keyword evidence="4 6" id="KW-1133">Transmembrane helix</keyword>
<dbReference type="PANTHER" id="PTHR11101:SF80">
    <property type="entry name" value="PHOSPHATE TRANSPORTER"/>
    <property type="match status" value="1"/>
</dbReference>
<dbReference type="GO" id="GO:0016020">
    <property type="term" value="C:membrane"/>
    <property type="evidence" value="ECO:0007669"/>
    <property type="project" value="UniProtKB-SubCell"/>
</dbReference>
<evidence type="ECO:0000256" key="6">
    <source>
        <dbReference type="SAM" id="Phobius"/>
    </source>
</evidence>
<sequence>EKAIGLMTIFFMILGHTTKYHVTWLAIVLPLIFWAIGLVVGGWRIARTVGSHIFRLRPMNALSTQAAAAITVSVAAMLGFPVSTTQTTDGCLFGMGASLDPLHVRWPMVRKIIVVWLLTMPIAMI</sequence>
<organism evidence="7 8">
    <name type="scientific">Sulfobacillus benefaciens</name>
    <dbReference type="NCBI Taxonomy" id="453960"/>
    <lineage>
        <taxon>Bacteria</taxon>
        <taxon>Bacillati</taxon>
        <taxon>Bacillota</taxon>
        <taxon>Clostridia</taxon>
        <taxon>Eubacteriales</taxon>
        <taxon>Clostridiales Family XVII. Incertae Sedis</taxon>
        <taxon>Sulfobacillus</taxon>
    </lineage>
</organism>
<dbReference type="GO" id="GO:0035435">
    <property type="term" value="P:phosphate ion transmembrane transport"/>
    <property type="evidence" value="ECO:0007669"/>
    <property type="project" value="TreeGrafter"/>
</dbReference>
<protein>
    <submittedName>
        <fullName evidence="7">Phosphate transporter</fullName>
    </submittedName>
</protein>
<feature type="non-terminal residue" evidence="7">
    <location>
        <position position="1"/>
    </location>
</feature>
<dbReference type="Pfam" id="PF01384">
    <property type="entry name" value="PHO4"/>
    <property type="match status" value="1"/>
</dbReference>
<accession>A0A2T2WQU2</accession>
<proteinExistence type="predicted"/>
<keyword evidence="2" id="KW-0813">Transport</keyword>
<feature type="transmembrane region" description="Helical" evidence="6">
    <location>
        <begin position="66"/>
        <end position="84"/>
    </location>
</feature>
<comment type="subcellular location">
    <subcellularLocation>
        <location evidence="1">Membrane</location>
        <topology evidence="1">Multi-pass membrane protein</topology>
    </subcellularLocation>
</comment>
<dbReference type="GO" id="GO:0005315">
    <property type="term" value="F:phosphate transmembrane transporter activity"/>
    <property type="evidence" value="ECO:0007669"/>
    <property type="project" value="InterPro"/>
</dbReference>
<name>A0A2T2WQU2_9FIRM</name>
<evidence type="ECO:0000256" key="4">
    <source>
        <dbReference type="ARBA" id="ARBA00022989"/>
    </source>
</evidence>
<evidence type="ECO:0000313" key="7">
    <source>
        <dbReference type="EMBL" id="PSR24609.1"/>
    </source>
</evidence>
<evidence type="ECO:0000256" key="5">
    <source>
        <dbReference type="ARBA" id="ARBA00023136"/>
    </source>
</evidence>
<dbReference type="InterPro" id="IPR001204">
    <property type="entry name" value="Phos_transporter"/>
</dbReference>
<evidence type="ECO:0000256" key="2">
    <source>
        <dbReference type="ARBA" id="ARBA00022448"/>
    </source>
</evidence>
<evidence type="ECO:0000256" key="3">
    <source>
        <dbReference type="ARBA" id="ARBA00022692"/>
    </source>
</evidence>
<dbReference type="PANTHER" id="PTHR11101">
    <property type="entry name" value="PHOSPHATE TRANSPORTER"/>
    <property type="match status" value="1"/>
</dbReference>
<evidence type="ECO:0000313" key="8">
    <source>
        <dbReference type="Proteomes" id="UP000242972"/>
    </source>
</evidence>
<keyword evidence="3 6" id="KW-0812">Transmembrane</keyword>
<reference evidence="7 8" key="1">
    <citation type="journal article" date="2014" name="BMC Genomics">
        <title>Comparison of environmental and isolate Sulfobacillus genomes reveals diverse carbon, sulfur, nitrogen, and hydrogen metabolisms.</title>
        <authorList>
            <person name="Justice N.B."/>
            <person name="Norman A."/>
            <person name="Brown C.T."/>
            <person name="Singh A."/>
            <person name="Thomas B.C."/>
            <person name="Banfield J.F."/>
        </authorList>
    </citation>
    <scope>NUCLEOTIDE SEQUENCE [LARGE SCALE GENOMIC DNA]</scope>
    <source>
        <strain evidence="7">AMDSBA4</strain>
    </source>
</reference>
<evidence type="ECO:0000256" key="1">
    <source>
        <dbReference type="ARBA" id="ARBA00004141"/>
    </source>
</evidence>
<comment type="caution">
    <text evidence="7">The sequence shown here is derived from an EMBL/GenBank/DDBJ whole genome shotgun (WGS) entry which is preliminary data.</text>
</comment>
<dbReference type="AlphaFoldDB" id="A0A2T2WQU2"/>
<feature type="transmembrane region" description="Helical" evidence="6">
    <location>
        <begin position="22"/>
        <end position="45"/>
    </location>
</feature>
<feature type="non-terminal residue" evidence="7">
    <location>
        <position position="125"/>
    </location>
</feature>
<gene>
    <name evidence="7" type="ORF">C7B46_20985</name>
</gene>
<dbReference type="EMBL" id="PXYW01000172">
    <property type="protein sequence ID" value="PSR24609.1"/>
    <property type="molecule type" value="Genomic_DNA"/>
</dbReference>
<dbReference type="Proteomes" id="UP000242972">
    <property type="component" value="Unassembled WGS sequence"/>
</dbReference>
<keyword evidence="5 6" id="KW-0472">Membrane</keyword>